<dbReference type="InterPro" id="IPR036721">
    <property type="entry name" value="RCK_C_sf"/>
</dbReference>
<comment type="subcellular location">
    <subcellularLocation>
        <location evidence="1">Cell membrane</location>
        <topology evidence="1">Multi-pass membrane protein</topology>
    </subcellularLocation>
</comment>
<dbReference type="RefSeq" id="WP_324670004.1">
    <property type="nucleotide sequence ID" value="NZ_CP141614.1"/>
</dbReference>
<reference evidence="13" key="1">
    <citation type="submission" date="2023-12" db="EMBL/GenBank/DDBJ databases">
        <title>Novel isolates from deep terrestrial aquifers shed light on the physiology and ecology of the class Limnochordia.</title>
        <authorList>
            <person name="Karnachuk O.V."/>
            <person name="Lukina A.P."/>
            <person name="Avakyan M.R."/>
            <person name="Kadnikov V."/>
            <person name="Begmatov S."/>
            <person name="Beletsky A.V."/>
            <person name="Mardanov A.V."/>
            <person name="Ravin N.V."/>
        </authorList>
    </citation>
    <scope>NUCLEOTIDE SEQUENCE [LARGE SCALE GENOMIC DNA]</scope>
    <source>
        <strain evidence="13">LN</strain>
    </source>
</reference>
<feature type="domain" description="RCK C-terminal" evidence="11">
    <location>
        <begin position="413"/>
        <end position="494"/>
    </location>
</feature>
<evidence type="ECO:0000256" key="2">
    <source>
        <dbReference type="ARBA" id="ARBA00022448"/>
    </source>
</evidence>
<evidence type="ECO:0000259" key="11">
    <source>
        <dbReference type="PROSITE" id="PS51202"/>
    </source>
</evidence>
<dbReference type="EMBL" id="CP141614">
    <property type="protein sequence ID" value="WRP15598.1"/>
    <property type="molecule type" value="Genomic_DNA"/>
</dbReference>
<dbReference type="PROSITE" id="PS51202">
    <property type="entry name" value="RCK_C"/>
    <property type="match status" value="1"/>
</dbReference>
<feature type="transmembrane region" description="Helical" evidence="10">
    <location>
        <begin position="285"/>
        <end position="306"/>
    </location>
</feature>
<feature type="transmembrane region" description="Helical" evidence="10">
    <location>
        <begin position="96"/>
        <end position="124"/>
    </location>
</feature>
<feature type="transmembrane region" description="Helical" evidence="10">
    <location>
        <begin position="67"/>
        <end position="84"/>
    </location>
</feature>
<keyword evidence="13" id="KW-1185">Reference proteome</keyword>
<keyword evidence="2" id="KW-0813">Transport</keyword>
<gene>
    <name evidence="12" type="ORF">VLY81_05395</name>
</gene>
<accession>A0ABZ1BTW4</accession>
<dbReference type="InterPro" id="IPR006037">
    <property type="entry name" value="RCK_C"/>
</dbReference>
<evidence type="ECO:0000256" key="8">
    <source>
        <dbReference type="ARBA" id="ARBA00023136"/>
    </source>
</evidence>
<feature type="region of interest" description="Disordered" evidence="9">
    <location>
        <begin position="491"/>
        <end position="522"/>
    </location>
</feature>
<sequence>MPVDTYSALQAIPIERTFLAVSILMGVSLVMARTAGRLGVPALVLFLLVGMLAGSEGPGGIAFDDPWLAQFLGIGALAIILFAGGLDTEWKQVRPVLGPAATLATVGVAATAGLVGLFATWVLGWDLLDGLLVGAVISSTDAAAVFMVLRSKHVALRGSLAPLLELESGSNDPMAILLTTFFIQLLTLPQTTPLQMAGHFVVQMALGGLLGYGLGRVGLWLLHRMHFEQEALYPLLSMAIAGFIYSLVATLGGSGFLAVYVAGLVIGNSKLPYRRFLIRFNSTMAWLAQIVMFVTLGLLVFPSQLIEVAGPGMAMTAFLMFAARPVATVPLLLLFRRNWREALLVAWVGLRGAVPIILATLPRVAGVASAQLIFNVVFFVVVVSCLVQGTSIPYVAQWLRVAAPERVRRRVPIELVPHEAMDSDLMEIVVPQESPLAGKPVAQLGLPKETLIIMVGRNGRYRVPTGGTTVHGGDMLFVLGPPAVLEEVRARFERSEAETESDAGEELADAGPATQPLPAPRR</sequence>
<evidence type="ECO:0000256" key="7">
    <source>
        <dbReference type="ARBA" id="ARBA00023065"/>
    </source>
</evidence>
<name>A0ABZ1BTW4_9FIRM</name>
<keyword evidence="8 10" id="KW-0472">Membrane</keyword>
<dbReference type="Pfam" id="PF00999">
    <property type="entry name" value="Na_H_Exchanger"/>
    <property type="match status" value="1"/>
</dbReference>
<dbReference type="SUPFAM" id="SSF116726">
    <property type="entry name" value="TrkA C-terminal domain-like"/>
    <property type="match status" value="1"/>
</dbReference>
<feature type="transmembrane region" description="Helical" evidence="10">
    <location>
        <begin position="342"/>
        <end position="361"/>
    </location>
</feature>
<evidence type="ECO:0000256" key="9">
    <source>
        <dbReference type="SAM" id="MobiDB-lite"/>
    </source>
</evidence>
<feature type="transmembrane region" description="Helical" evidence="10">
    <location>
        <begin position="38"/>
        <end position="55"/>
    </location>
</feature>
<evidence type="ECO:0000256" key="5">
    <source>
        <dbReference type="ARBA" id="ARBA00022692"/>
    </source>
</evidence>
<keyword evidence="3" id="KW-0050">Antiport</keyword>
<keyword evidence="5 10" id="KW-0812">Transmembrane</keyword>
<protein>
    <submittedName>
        <fullName evidence="12">Potassium/proton antiporter</fullName>
    </submittedName>
</protein>
<keyword evidence="6 10" id="KW-1133">Transmembrane helix</keyword>
<feature type="transmembrane region" description="Helical" evidence="10">
    <location>
        <begin position="130"/>
        <end position="149"/>
    </location>
</feature>
<evidence type="ECO:0000256" key="1">
    <source>
        <dbReference type="ARBA" id="ARBA00004651"/>
    </source>
</evidence>
<dbReference type="PANTHER" id="PTHR32507:SF7">
    <property type="entry name" value="K(+)_H(+) ANTIPORTER NHAP2"/>
    <property type="match status" value="1"/>
</dbReference>
<feature type="transmembrane region" description="Helical" evidence="10">
    <location>
        <begin position="312"/>
        <end position="335"/>
    </location>
</feature>
<evidence type="ECO:0000256" key="6">
    <source>
        <dbReference type="ARBA" id="ARBA00022989"/>
    </source>
</evidence>
<evidence type="ECO:0000256" key="3">
    <source>
        <dbReference type="ARBA" id="ARBA00022449"/>
    </source>
</evidence>
<dbReference type="InterPro" id="IPR006153">
    <property type="entry name" value="Cation/H_exchanger_TM"/>
</dbReference>
<keyword evidence="7" id="KW-0406">Ion transport</keyword>
<evidence type="ECO:0000256" key="4">
    <source>
        <dbReference type="ARBA" id="ARBA00022475"/>
    </source>
</evidence>
<keyword evidence="4" id="KW-1003">Cell membrane</keyword>
<evidence type="ECO:0000313" key="12">
    <source>
        <dbReference type="EMBL" id="WRP15598.1"/>
    </source>
</evidence>
<dbReference type="Gene3D" id="1.20.1530.20">
    <property type="match status" value="1"/>
</dbReference>
<dbReference type="Proteomes" id="UP001333102">
    <property type="component" value="Chromosome"/>
</dbReference>
<feature type="transmembrane region" description="Helical" evidence="10">
    <location>
        <begin position="12"/>
        <end position="31"/>
    </location>
</feature>
<dbReference type="Pfam" id="PF02080">
    <property type="entry name" value="TrkA_C"/>
    <property type="match status" value="1"/>
</dbReference>
<feature type="compositionally biased region" description="Acidic residues" evidence="9">
    <location>
        <begin position="498"/>
        <end position="508"/>
    </location>
</feature>
<feature type="transmembrane region" description="Helical" evidence="10">
    <location>
        <begin position="373"/>
        <end position="396"/>
    </location>
</feature>
<dbReference type="Gene3D" id="3.30.70.1450">
    <property type="entry name" value="Regulator of K+ conductance, C-terminal domain"/>
    <property type="match status" value="1"/>
</dbReference>
<proteinExistence type="predicted"/>
<dbReference type="InterPro" id="IPR038770">
    <property type="entry name" value="Na+/solute_symporter_sf"/>
</dbReference>
<organism evidence="12 13">
    <name type="scientific">Geochorda subterranea</name>
    <dbReference type="NCBI Taxonomy" id="3109564"/>
    <lineage>
        <taxon>Bacteria</taxon>
        <taxon>Bacillati</taxon>
        <taxon>Bacillota</taxon>
        <taxon>Limnochordia</taxon>
        <taxon>Limnochordales</taxon>
        <taxon>Geochordaceae</taxon>
        <taxon>Geochorda</taxon>
    </lineage>
</organism>
<dbReference type="PANTHER" id="PTHR32507">
    <property type="entry name" value="NA(+)/H(+) ANTIPORTER 1"/>
    <property type="match status" value="1"/>
</dbReference>
<feature type="transmembrane region" description="Helical" evidence="10">
    <location>
        <begin position="200"/>
        <end position="219"/>
    </location>
</feature>
<dbReference type="NCBIfam" id="NF003715">
    <property type="entry name" value="PRK05326.1-2"/>
    <property type="match status" value="1"/>
</dbReference>
<dbReference type="NCBIfam" id="NF003716">
    <property type="entry name" value="PRK05326.1-3"/>
    <property type="match status" value="1"/>
</dbReference>
<evidence type="ECO:0000313" key="13">
    <source>
        <dbReference type="Proteomes" id="UP001333102"/>
    </source>
</evidence>
<evidence type="ECO:0000256" key="10">
    <source>
        <dbReference type="SAM" id="Phobius"/>
    </source>
</evidence>